<dbReference type="Pfam" id="PF00535">
    <property type="entry name" value="Glycos_transf_2"/>
    <property type="match status" value="1"/>
</dbReference>
<protein>
    <submittedName>
        <fullName evidence="3">Glycosyl transferase, family 2</fullName>
    </submittedName>
</protein>
<dbReference type="InterPro" id="IPR001173">
    <property type="entry name" value="Glyco_trans_2-like"/>
</dbReference>
<organism evidence="3">
    <name type="scientific">uncultured Solirubrobacteraceae bacterium</name>
    <dbReference type="NCBI Taxonomy" id="1162706"/>
    <lineage>
        <taxon>Bacteria</taxon>
        <taxon>Bacillati</taxon>
        <taxon>Actinomycetota</taxon>
        <taxon>Thermoleophilia</taxon>
        <taxon>Solirubrobacterales</taxon>
        <taxon>Solirubrobacteraceae</taxon>
        <taxon>environmental samples</taxon>
    </lineage>
</organism>
<dbReference type="SUPFAM" id="SSF53448">
    <property type="entry name" value="Nucleotide-diphospho-sugar transferases"/>
    <property type="match status" value="1"/>
</dbReference>
<dbReference type="CDD" id="cd04179">
    <property type="entry name" value="DPM_DPG-synthase_like"/>
    <property type="match status" value="1"/>
</dbReference>
<dbReference type="InterPro" id="IPR029044">
    <property type="entry name" value="Nucleotide-diphossugar_trans"/>
</dbReference>
<proteinExistence type="inferred from homology"/>
<dbReference type="PANTHER" id="PTHR48090:SF7">
    <property type="entry name" value="RFBJ PROTEIN"/>
    <property type="match status" value="1"/>
</dbReference>
<dbReference type="EMBL" id="CADCVR010000094">
    <property type="protein sequence ID" value="CAA9516417.1"/>
    <property type="molecule type" value="Genomic_DNA"/>
</dbReference>
<dbReference type="AlphaFoldDB" id="A0A6J4T812"/>
<evidence type="ECO:0000256" key="1">
    <source>
        <dbReference type="ARBA" id="ARBA00006739"/>
    </source>
</evidence>
<dbReference type="Gene3D" id="3.90.550.10">
    <property type="entry name" value="Spore Coat Polysaccharide Biosynthesis Protein SpsA, Chain A"/>
    <property type="match status" value="1"/>
</dbReference>
<evidence type="ECO:0000313" key="3">
    <source>
        <dbReference type="EMBL" id="CAA9516417.1"/>
    </source>
</evidence>
<reference evidence="3" key="1">
    <citation type="submission" date="2020-02" db="EMBL/GenBank/DDBJ databases">
        <authorList>
            <person name="Meier V. D."/>
        </authorList>
    </citation>
    <scope>NUCLEOTIDE SEQUENCE</scope>
    <source>
        <strain evidence="3">AVDCRST_MAG53</strain>
    </source>
</reference>
<dbReference type="InterPro" id="IPR050256">
    <property type="entry name" value="Glycosyltransferase_2"/>
</dbReference>
<accession>A0A6J4T812</accession>
<keyword evidence="3" id="KW-0808">Transferase</keyword>
<comment type="similarity">
    <text evidence="1">Belongs to the glycosyltransferase 2 family.</text>
</comment>
<evidence type="ECO:0000259" key="2">
    <source>
        <dbReference type="Pfam" id="PF00535"/>
    </source>
</evidence>
<dbReference type="PANTHER" id="PTHR48090">
    <property type="entry name" value="UNDECAPRENYL-PHOSPHATE 4-DEOXY-4-FORMAMIDO-L-ARABINOSE TRANSFERASE-RELATED"/>
    <property type="match status" value="1"/>
</dbReference>
<feature type="domain" description="Glycosyltransferase 2-like" evidence="2">
    <location>
        <begin position="4"/>
        <end position="150"/>
    </location>
</feature>
<name>A0A6J4T812_9ACTN</name>
<sequence length="233" mass="24464">MREVIIPVLDEAQALPGVLGRIPADFGPIVVDNGSSDGSGDVARRLGARVVVEPQKGFGAACFAGLSAATADVVCFMDGDGSLDPEELAALSDRVAGGHADLVLGSRRPTQPGAFPPHARLANRVLSLELRRRSGVRTTDLGPMRAARREELLALGIADRRFGWPLEMVLRAAAAGWRIEERPVSYALRDGGKSKVTGTVGGTAKAVRDMLRVLAEVDARVARERPAAAEGGA</sequence>
<dbReference type="GO" id="GO:0016740">
    <property type="term" value="F:transferase activity"/>
    <property type="evidence" value="ECO:0007669"/>
    <property type="project" value="UniProtKB-KW"/>
</dbReference>
<gene>
    <name evidence="3" type="ORF">AVDCRST_MAG53-3103</name>
</gene>